<dbReference type="Pfam" id="PF06011">
    <property type="entry name" value="TRP"/>
    <property type="match status" value="1"/>
</dbReference>
<feature type="transmembrane region" description="Helical" evidence="8">
    <location>
        <begin position="542"/>
        <end position="563"/>
    </location>
</feature>
<dbReference type="AlphaFoldDB" id="A0A5N6KEX7"/>
<dbReference type="PANTHER" id="PTHR31145">
    <property type="entry name" value="INTEGRAL MEMBRANE PROTEIN (AFU_ORTHOLOGUE AFUA_7G01610)"/>
    <property type="match status" value="1"/>
</dbReference>
<keyword evidence="3 8" id="KW-0812">Transmembrane</keyword>
<dbReference type="InterPro" id="IPR040241">
    <property type="entry name" value="TRP_Flc/Pkd2-like"/>
</dbReference>
<feature type="transmembrane region" description="Helical" evidence="8">
    <location>
        <begin position="708"/>
        <end position="727"/>
    </location>
</feature>
<dbReference type="GO" id="GO:0009272">
    <property type="term" value="P:fungal-type cell wall biogenesis"/>
    <property type="evidence" value="ECO:0007669"/>
    <property type="project" value="TreeGrafter"/>
</dbReference>
<feature type="region of interest" description="Disordered" evidence="7">
    <location>
        <begin position="842"/>
        <end position="874"/>
    </location>
</feature>
<evidence type="ECO:0000256" key="8">
    <source>
        <dbReference type="SAM" id="Phobius"/>
    </source>
</evidence>
<dbReference type="Pfam" id="PF14558">
    <property type="entry name" value="TRP_N"/>
    <property type="match status" value="1"/>
</dbReference>
<keyword evidence="11" id="KW-1185">Reference proteome</keyword>
<feature type="transmembrane region" description="Helical" evidence="8">
    <location>
        <begin position="770"/>
        <end position="799"/>
    </location>
</feature>
<sequence length="915" mass="99265">MEVLQESSQLPLSKLPLSKLPLPNTSQCLAPCSKRYPDSRVDADVFIRRSFILFCLFTLSFCDVTSFSGFLQVVFYFFLSFVQSFIPPTFICNTHLLYNQKGSPYPPTFIIISLPIHSLHGSNLQYLHSPYYHCTTFQLSTLFSSNRVPTLRHLIVKTYQYTLGISFLWRFGNSGGLNRRSSAVSIHAVAMMLRPISTLSTFSLFLLGTLPGRVLAAQTLTTTGYTSCLADSTISVQRMAVTYDNDAKTVTFDVAGSSSKSQNVTAKVDVTAYGISVYSNSFNPCDSSTYVSQLCPVPVGTFAASGTQAIPDQYSSMIPAIAFSVPDISAVATIVLKDLNTGVEAACVQADVTNGKTTAIAAVSYVAAGVAGAAAIVGGVSALGAAASGASASGAAATSPSFMECVTWFQGMAMNGMLSVNYPPVYRQFTKNFGFSTGIIPWTAMQQSIDSFRAATGGNLTTDSVTYLRNATLVFSDGSTDTPGKRSLLSDSLLNARDIVTTVNGTTDSASDTTTATAIIEEKVAGIKAYVEELSVPEANTFMTVLLIVACVIAGIVVAVLAFKVMLETWALFASFPESLTGFRKHYWQTMARLMVQLILALYGVWVLYCIFQFTNGDSWAAKTLAAVTLTIFTGVLLFFAYKISTAAKQLKERDGDVSGLYEKKDNWLKYSMFYENYKKDYWWLFVPAIIYMFAKGCVLAAGDGHGLTQTVAQLIIEAAMLGLLLWSRPFERKSANVINMFVQAVRVLSVICILVFVEELGIAETTQTVTGVVLIAIQSVLTGTLAILIGVNAVISIIKQNPHRKRRKEAEKLNRDLDNLTPLDARNSLLMDSKSSIHSYEGDHKHPYLHSTHESHEPSSFMNEPANPYSRSQENLVEAAAPVAGAHDSRQPTVPNMNFGGENSGGGAYRGMAY</sequence>
<accession>A0A5N6KEX7</accession>
<dbReference type="PANTHER" id="PTHR31145:SF5">
    <property type="entry name" value="DUF907 DOMAIN PROTEIN (AFU_ORTHOLOGUE AFUA_2G06100)"/>
    <property type="match status" value="1"/>
</dbReference>
<evidence type="ECO:0000256" key="4">
    <source>
        <dbReference type="ARBA" id="ARBA00022729"/>
    </source>
</evidence>
<name>A0A5N6KEX7_MONLA</name>
<evidence type="ECO:0000256" key="6">
    <source>
        <dbReference type="ARBA" id="ARBA00023136"/>
    </source>
</evidence>
<evidence type="ECO:0000313" key="10">
    <source>
        <dbReference type="EMBL" id="KAB8302228.1"/>
    </source>
</evidence>
<dbReference type="InterPro" id="IPR010308">
    <property type="entry name" value="TRP_C"/>
</dbReference>
<evidence type="ECO:0000259" key="9">
    <source>
        <dbReference type="SMART" id="SM01320"/>
    </source>
</evidence>
<feature type="region of interest" description="Disordered" evidence="7">
    <location>
        <begin position="887"/>
        <end position="915"/>
    </location>
</feature>
<comment type="subcellular location">
    <subcellularLocation>
        <location evidence="1">Membrane</location>
        <topology evidence="1">Multi-pass membrane protein</topology>
    </subcellularLocation>
</comment>
<evidence type="ECO:0000256" key="2">
    <source>
        <dbReference type="ARBA" id="ARBA00010642"/>
    </source>
</evidence>
<feature type="transmembrane region" description="Helical" evidence="8">
    <location>
        <begin position="620"/>
        <end position="642"/>
    </location>
</feature>
<feature type="compositionally biased region" description="Gly residues" evidence="7">
    <location>
        <begin position="903"/>
        <end position="915"/>
    </location>
</feature>
<comment type="similarity">
    <text evidence="2">Belongs to the transient receptor potential (TRP) ion channel family.</text>
</comment>
<gene>
    <name evidence="10" type="ORF">EYC80_005672</name>
</gene>
<keyword evidence="4" id="KW-0732">Signal</keyword>
<comment type="caution">
    <text evidence="10">The sequence shown here is derived from an EMBL/GenBank/DDBJ whole genome shotgun (WGS) entry which is preliminary data.</text>
</comment>
<protein>
    <recommendedName>
        <fullName evidence="9">ML-like domain-containing protein</fullName>
    </recommendedName>
</protein>
<organism evidence="10 11">
    <name type="scientific">Monilinia laxa</name>
    <name type="common">Brown rot fungus</name>
    <name type="synonym">Sclerotinia laxa</name>
    <dbReference type="NCBI Taxonomy" id="61186"/>
    <lineage>
        <taxon>Eukaryota</taxon>
        <taxon>Fungi</taxon>
        <taxon>Dikarya</taxon>
        <taxon>Ascomycota</taxon>
        <taxon>Pezizomycotina</taxon>
        <taxon>Leotiomycetes</taxon>
        <taxon>Helotiales</taxon>
        <taxon>Sclerotiniaceae</taxon>
        <taxon>Monilinia</taxon>
    </lineage>
</organism>
<dbReference type="EMBL" id="VIGI01000003">
    <property type="protein sequence ID" value="KAB8302228.1"/>
    <property type="molecule type" value="Genomic_DNA"/>
</dbReference>
<feature type="transmembrane region" description="Helical" evidence="8">
    <location>
        <begin position="594"/>
        <end position="614"/>
    </location>
</feature>
<dbReference type="Proteomes" id="UP000326757">
    <property type="component" value="Unassembled WGS sequence"/>
</dbReference>
<dbReference type="OrthoDB" id="2115177at2759"/>
<feature type="transmembrane region" description="Helical" evidence="8">
    <location>
        <begin position="682"/>
        <end position="702"/>
    </location>
</feature>
<evidence type="ECO:0000256" key="1">
    <source>
        <dbReference type="ARBA" id="ARBA00004141"/>
    </source>
</evidence>
<feature type="transmembrane region" description="Helical" evidence="8">
    <location>
        <begin position="739"/>
        <end position="758"/>
    </location>
</feature>
<reference evidence="10 11" key="1">
    <citation type="submission" date="2019-06" db="EMBL/GenBank/DDBJ databases">
        <title>Genome Sequence of the Brown Rot Fungal Pathogen Monilinia laxa.</title>
        <authorList>
            <person name="De Miccolis Angelini R.M."/>
            <person name="Landi L."/>
            <person name="Abate D."/>
            <person name="Pollastro S."/>
            <person name="Romanazzi G."/>
            <person name="Faretra F."/>
        </authorList>
    </citation>
    <scope>NUCLEOTIDE SEQUENCE [LARGE SCALE GENOMIC DNA]</scope>
    <source>
        <strain evidence="10 11">Mlax316</strain>
    </source>
</reference>
<dbReference type="SMART" id="SM01320">
    <property type="entry name" value="TRP_N"/>
    <property type="match status" value="1"/>
</dbReference>
<feature type="compositionally biased region" description="Basic and acidic residues" evidence="7">
    <location>
        <begin position="842"/>
        <end position="858"/>
    </location>
</feature>
<evidence type="ECO:0000256" key="5">
    <source>
        <dbReference type="ARBA" id="ARBA00022989"/>
    </source>
</evidence>
<evidence type="ECO:0000313" key="11">
    <source>
        <dbReference type="Proteomes" id="UP000326757"/>
    </source>
</evidence>
<feature type="domain" description="ML-like" evidence="9">
    <location>
        <begin position="218"/>
        <end position="359"/>
    </location>
</feature>
<proteinExistence type="inferred from homology"/>
<dbReference type="GO" id="GO:0055085">
    <property type="term" value="P:transmembrane transport"/>
    <property type="evidence" value="ECO:0007669"/>
    <property type="project" value="TreeGrafter"/>
</dbReference>
<dbReference type="InterPro" id="IPR032800">
    <property type="entry name" value="TRP_N"/>
</dbReference>
<dbReference type="GO" id="GO:0016020">
    <property type="term" value="C:membrane"/>
    <property type="evidence" value="ECO:0007669"/>
    <property type="project" value="UniProtKB-SubCell"/>
</dbReference>
<keyword evidence="5 8" id="KW-1133">Transmembrane helix</keyword>
<keyword evidence="6 8" id="KW-0472">Membrane</keyword>
<evidence type="ECO:0000256" key="7">
    <source>
        <dbReference type="SAM" id="MobiDB-lite"/>
    </source>
</evidence>
<feature type="transmembrane region" description="Helical" evidence="8">
    <location>
        <begin position="51"/>
        <end position="79"/>
    </location>
</feature>
<evidence type="ECO:0000256" key="3">
    <source>
        <dbReference type="ARBA" id="ARBA00022692"/>
    </source>
</evidence>